<organism evidence="10 11">
    <name type="scientific">Rothia endophytica</name>
    <dbReference type="NCBI Taxonomy" id="1324766"/>
    <lineage>
        <taxon>Bacteria</taxon>
        <taxon>Bacillati</taxon>
        <taxon>Actinomycetota</taxon>
        <taxon>Actinomycetes</taxon>
        <taxon>Micrococcales</taxon>
        <taxon>Micrococcaceae</taxon>
        <taxon>Rothia</taxon>
    </lineage>
</organism>
<feature type="transmembrane region" description="Helical" evidence="9">
    <location>
        <begin position="381"/>
        <end position="399"/>
    </location>
</feature>
<gene>
    <name evidence="10" type="primary">brnQ</name>
    <name evidence="10" type="ORF">GCM10023352_19420</name>
</gene>
<feature type="transmembrane region" description="Helical" evidence="9">
    <location>
        <begin position="12"/>
        <end position="34"/>
    </location>
</feature>
<dbReference type="InterPro" id="IPR004685">
    <property type="entry name" value="Brnchd-chn_aa_trnsp_Livcs"/>
</dbReference>
<accession>A0ABP9BS33</accession>
<keyword evidence="11" id="KW-1185">Reference proteome</keyword>
<dbReference type="PANTHER" id="PTHR30588:SF7">
    <property type="entry name" value="BRANCHED-CHAIN AMINO ACID CARRIER PROTEIN SAOUHSC_01411-RELATED"/>
    <property type="match status" value="1"/>
</dbReference>
<evidence type="ECO:0000256" key="9">
    <source>
        <dbReference type="SAM" id="Phobius"/>
    </source>
</evidence>
<feature type="transmembrane region" description="Helical" evidence="9">
    <location>
        <begin position="286"/>
        <end position="311"/>
    </location>
</feature>
<keyword evidence="4" id="KW-1003">Cell membrane</keyword>
<name>A0ABP9BS33_9MICC</name>
<feature type="transmembrane region" description="Helical" evidence="9">
    <location>
        <begin position="156"/>
        <end position="178"/>
    </location>
</feature>
<dbReference type="Pfam" id="PF05525">
    <property type="entry name" value="Branch_AA_trans"/>
    <property type="match status" value="1"/>
</dbReference>
<keyword evidence="6" id="KW-0029">Amino-acid transport</keyword>
<evidence type="ECO:0000313" key="11">
    <source>
        <dbReference type="Proteomes" id="UP001500187"/>
    </source>
</evidence>
<evidence type="ECO:0000313" key="10">
    <source>
        <dbReference type="EMBL" id="GAA4799628.1"/>
    </source>
</evidence>
<keyword evidence="8 9" id="KW-0472">Membrane</keyword>
<comment type="subcellular location">
    <subcellularLocation>
        <location evidence="1">Cell membrane</location>
        <topology evidence="1">Multi-pass membrane protein</topology>
    </subcellularLocation>
</comment>
<dbReference type="PANTHER" id="PTHR30588">
    <property type="entry name" value="BRANCHED-CHAIN AMINO ACID TRANSPORT SYSTEM 2 CARRIER PROTEIN"/>
    <property type="match status" value="1"/>
</dbReference>
<keyword evidence="3" id="KW-0813">Transport</keyword>
<dbReference type="Proteomes" id="UP001500187">
    <property type="component" value="Unassembled WGS sequence"/>
</dbReference>
<feature type="transmembrane region" description="Helical" evidence="9">
    <location>
        <begin position="82"/>
        <end position="104"/>
    </location>
</feature>
<evidence type="ECO:0000256" key="3">
    <source>
        <dbReference type="ARBA" id="ARBA00022448"/>
    </source>
</evidence>
<evidence type="ECO:0000256" key="2">
    <source>
        <dbReference type="ARBA" id="ARBA00008540"/>
    </source>
</evidence>
<dbReference type="EMBL" id="BAABKP010000005">
    <property type="protein sequence ID" value="GAA4799628.1"/>
    <property type="molecule type" value="Genomic_DNA"/>
</dbReference>
<feature type="transmembrane region" description="Helical" evidence="9">
    <location>
        <begin position="419"/>
        <end position="438"/>
    </location>
</feature>
<protein>
    <submittedName>
        <fullName evidence="10">Branched-chain amino acid transport system II carrier protein</fullName>
    </submittedName>
</protein>
<dbReference type="RefSeq" id="WP_345447008.1">
    <property type="nucleotide sequence ID" value="NZ_BAABKP010000005.1"/>
</dbReference>
<evidence type="ECO:0000256" key="7">
    <source>
        <dbReference type="ARBA" id="ARBA00022989"/>
    </source>
</evidence>
<keyword evidence="7 9" id="KW-1133">Transmembrane helix</keyword>
<evidence type="ECO:0000256" key="8">
    <source>
        <dbReference type="ARBA" id="ARBA00023136"/>
    </source>
</evidence>
<comment type="caution">
    <text evidence="10">The sequence shown here is derived from an EMBL/GenBank/DDBJ whole genome shotgun (WGS) entry which is preliminary data.</text>
</comment>
<feature type="transmembrane region" description="Helical" evidence="9">
    <location>
        <begin position="231"/>
        <end position="255"/>
    </location>
</feature>
<proteinExistence type="inferred from homology"/>
<comment type="similarity">
    <text evidence="2">Belongs to the branched chain amino acid transporter family.</text>
</comment>
<dbReference type="NCBIfam" id="TIGR00796">
    <property type="entry name" value="livcs"/>
    <property type="match status" value="1"/>
</dbReference>
<sequence length="449" mass="46951">MNSNPTPKKSPMTTIVITALMLFSMFFGAGNLIFPAMLGAEAGTAFTPAIAGFVLTGVLVPILAVVALAVTGRDLQDLADRGGRIFGLIFPALVYLSIGALYALPRTATVSYAMAVESNFNVSGMLPTLIFSAVFFGVSLILALNQTGIVDSLGKYLTPALVILLALLVILSLVQLTAPATAPAEGYTSGAFAAGFVNGYMTMDSLAGLAFGIIVIAALRDKGITDRGELLRGVTISGVIAGALLALVYIGLGLIGQHIDNGQGYKDGAALLSDAALQVIGRPGAVVFGLIVLLACLTTSVGLIGATSAFFNKLLPALSYRTWACFFTFIAFLLASFGLESLMSFAIPIITTLYPPALTLVVLTLIEAALRAPWMDLTHRFALIISVIWALLMTMNAQGWGSSVIEPLISWVPGHGYDLGWFIPTIAAALVGAVIDFARHSRTRTAQAA</sequence>
<feature type="transmembrane region" description="Helical" evidence="9">
    <location>
        <begin position="124"/>
        <end position="144"/>
    </location>
</feature>
<evidence type="ECO:0000256" key="6">
    <source>
        <dbReference type="ARBA" id="ARBA00022970"/>
    </source>
</evidence>
<evidence type="ECO:0000256" key="5">
    <source>
        <dbReference type="ARBA" id="ARBA00022692"/>
    </source>
</evidence>
<feature type="transmembrane region" description="Helical" evidence="9">
    <location>
        <begin position="318"/>
        <end position="339"/>
    </location>
</feature>
<feature type="transmembrane region" description="Helical" evidence="9">
    <location>
        <begin position="198"/>
        <end position="219"/>
    </location>
</feature>
<reference evidence="11" key="1">
    <citation type="journal article" date="2019" name="Int. J. Syst. Evol. Microbiol.">
        <title>The Global Catalogue of Microorganisms (GCM) 10K type strain sequencing project: providing services to taxonomists for standard genome sequencing and annotation.</title>
        <authorList>
            <consortium name="The Broad Institute Genomics Platform"/>
            <consortium name="The Broad Institute Genome Sequencing Center for Infectious Disease"/>
            <person name="Wu L."/>
            <person name="Ma J."/>
        </authorList>
    </citation>
    <scope>NUCLEOTIDE SEQUENCE [LARGE SCALE GENOMIC DNA]</scope>
    <source>
        <strain evidence="11">JCM 18541</strain>
    </source>
</reference>
<feature type="transmembrane region" description="Helical" evidence="9">
    <location>
        <begin position="345"/>
        <end position="369"/>
    </location>
</feature>
<evidence type="ECO:0000256" key="4">
    <source>
        <dbReference type="ARBA" id="ARBA00022475"/>
    </source>
</evidence>
<feature type="transmembrane region" description="Helical" evidence="9">
    <location>
        <begin position="46"/>
        <end position="70"/>
    </location>
</feature>
<evidence type="ECO:0000256" key="1">
    <source>
        <dbReference type="ARBA" id="ARBA00004651"/>
    </source>
</evidence>
<keyword evidence="5 9" id="KW-0812">Transmembrane</keyword>